<accession>A0A485KUL1</accession>
<feature type="transmembrane region" description="Helical" evidence="1">
    <location>
        <begin position="28"/>
        <end position="47"/>
    </location>
</feature>
<dbReference type="Proteomes" id="UP000332933">
    <property type="component" value="Unassembled WGS sequence"/>
</dbReference>
<proteinExistence type="predicted"/>
<reference evidence="3" key="2">
    <citation type="submission" date="2019-06" db="EMBL/GenBank/DDBJ databases">
        <title>Genomics analysis of Aphanomyces spp. identifies a new class of oomycete effector associated with host adaptation.</title>
        <authorList>
            <person name="Gaulin E."/>
        </authorList>
    </citation>
    <scope>NUCLEOTIDE SEQUENCE</scope>
    <source>
        <strain evidence="3">CBS 578.67</strain>
    </source>
</reference>
<feature type="transmembrane region" description="Helical" evidence="1">
    <location>
        <begin position="80"/>
        <end position="106"/>
    </location>
</feature>
<keyword evidence="2" id="KW-0732">Signal</keyword>
<keyword evidence="1" id="KW-1133">Transmembrane helix</keyword>
<evidence type="ECO:0000256" key="2">
    <source>
        <dbReference type="SAM" id="SignalP"/>
    </source>
</evidence>
<organism evidence="4 5">
    <name type="scientific">Aphanomyces stellatus</name>
    <dbReference type="NCBI Taxonomy" id="120398"/>
    <lineage>
        <taxon>Eukaryota</taxon>
        <taxon>Sar</taxon>
        <taxon>Stramenopiles</taxon>
        <taxon>Oomycota</taxon>
        <taxon>Saprolegniomycetes</taxon>
        <taxon>Saprolegniales</taxon>
        <taxon>Verrucalvaceae</taxon>
        <taxon>Aphanomyces</taxon>
    </lineage>
</organism>
<name>A0A485KUL1_9STRA</name>
<reference evidence="4 5" key="1">
    <citation type="submission" date="2019-03" db="EMBL/GenBank/DDBJ databases">
        <authorList>
            <person name="Gaulin E."/>
            <person name="Dumas B."/>
        </authorList>
    </citation>
    <scope>NUCLEOTIDE SEQUENCE [LARGE SCALE GENOMIC DNA]</scope>
    <source>
        <strain evidence="4">CBS 568.67</strain>
    </source>
</reference>
<feature type="signal peptide" evidence="2">
    <location>
        <begin position="1"/>
        <end position="17"/>
    </location>
</feature>
<evidence type="ECO:0000313" key="5">
    <source>
        <dbReference type="Proteomes" id="UP000332933"/>
    </source>
</evidence>
<gene>
    <name evidence="4" type="primary">Aste57867_12085</name>
    <name evidence="3" type="ORF">As57867_012040</name>
    <name evidence="4" type="ORF">ASTE57867_12085</name>
</gene>
<evidence type="ECO:0000313" key="4">
    <source>
        <dbReference type="EMBL" id="VFT88940.1"/>
    </source>
</evidence>
<feature type="chain" id="PRO_5036355471" evidence="2">
    <location>
        <begin position="18"/>
        <end position="239"/>
    </location>
</feature>
<sequence>MLYFIALVSSFVASIASSDTGIPSAVAAAITAIAVAVVAGMVLFRGVSLLRTSVFLAAMTIFTSIVFPVALLVQSRTLDLAAPFLVLVPALLFAYVAAPLPIAYFFQGMASIWNIFDAIADYSTFHNSVDGHYTSNSSILSLVVAILALVLSVYYGYKALQRDPAFMAEVTSYSGGYVLAGLVTSIAAVFLRNQNVPNYVFTIIVVVLGFLFSWAGHTKQLKDLDVAPAAANKDAQNVV</sequence>
<protein>
    <submittedName>
        <fullName evidence="4">Aste57867_12085 protein</fullName>
    </submittedName>
</protein>
<keyword evidence="5" id="KW-1185">Reference proteome</keyword>
<dbReference type="EMBL" id="CAADRA010005360">
    <property type="protein sequence ID" value="VFT88940.1"/>
    <property type="molecule type" value="Genomic_DNA"/>
</dbReference>
<keyword evidence="1" id="KW-0472">Membrane</keyword>
<feature type="transmembrane region" description="Helical" evidence="1">
    <location>
        <begin position="54"/>
        <end position="74"/>
    </location>
</feature>
<feature type="transmembrane region" description="Helical" evidence="1">
    <location>
        <begin position="172"/>
        <end position="191"/>
    </location>
</feature>
<evidence type="ECO:0000313" key="3">
    <source>
        <dbReference type="EMBL" id="KAF0697198.1"/>
    </source>
</evidence>
<keyword evidence="1" id="KW-0812">Transmembrane</keyword>
<evidence type="ECO:0000256" key="1">
    <source>
        <dbReference type="SAM" id="Phobius"/>
    </source>
</evidence>
<dbReference type="EMBL" id="VJMH01005339">
    <property type="protein sequence ID" value="KAF0697198.1"/>
    <property type="molecule type" value="Genomic_DNA"/>
</dbReference>
<feature type="transmembrane region" description="Helical" evidence="1">
    <location>
        <begin position="198"/>
        <end position="216"/>
    </location>
</feature>
<dbReference type="AlphaFoldDB" id="A0A485KUL1"/>
<feature type="transmembrane region" description="Helical" evidence="1">
    <location>
        <begin position="139"/>
        <end position="157"/>
    </location>
</feature>